<feature type="transmembrane region" description="Helical" evidence="2">
    <location>
        <begin position="50"/>
        <end position="68"/>
    </location>
</feature>
<keyword evidence="2" id="KW-0472">Membrane</keyword>
<feature type="transmembrane region" description="Helical" evidence="2">
    <location>
        <begin position="26"/>
        <end position="44"/>
    </location>
</feature>
<organism evidence="3 4">
    <name type="scientific">Longimicrobium terrae</name>
    <dbReference type="NCBI Taxonomy" id="1639882"/>
    <lineage>
        <taxon>Bacteria</taxon>
        <taxon>Pseudomonadati</taxon>
        <taxon>Gemmatimonadota</taxon>
        <taxon>Longimicrobiia</taxon>
        <taxon>Longimicrobiales</taxon>
        <taxon>Longimicrobiaceae</taxon>
        <taxon>Longimicrobium</taxon>
    </lineage>
</organism>
<keyword evidence="4" id="KW-1185">Reference proteome</keyword>
<sequence length="588" mass="61382">MTTMEMAGDAEPRPEARFGLTARTRTGLAITGVAVTVGVAGDLLLRASPWGISLPLWTALLVAAIVGLQRWTEADDAAVGWIPLILGAASLAAWRDSPTLKALSITAVLVILALAMMRARGGSVRLAGLAHHALGIATSAGDAAIGAVRLLSGDVNWSELRARSGSGTTVAVSVLRGAGLAVPLLLLFGALLVSADARFESLLGGLFQMDTPALILHLLFSALVAWIAGGVLRTMTLGGGQPGPEIARPASLSLGIVETATALGLLNLLFLAFVIVQLPYFFGGAALIQAPGSATFSDYARRGFFELVTVAGLVLPMLLAAEWLVRRETAAHHRVFRLVAGAQVALLFVMMGSGVHRMRLYWGAYGLTELRVYTMAFMLWLGVVAGWFAWTVLRGQRQRFAWGALVAAFDMVALLHLANPDALIVRVNASRPDAALRFDGAYAATLSADAVPQLLAAMPAMSAGARCRAAEGLLARWSEGTGDWRSWSLARARAGRAMQANTRRLETMSCPEPAPVPQAAPAAFGTAPPAIAAPRVDTTTASPPAVIGPPAAVVDPAAARIDSVEAATPVQAPARASGSTEYGYGSRR</sequence>
<feature type="transmembrane region" description="Helical" evidence="2">
    <location>
        <begin position="400"/>
        <end position="418"/>
    </location>
</feature>
<dbReference type="AlphaFoldDB" id="A0A841GZW5"/>
<evidence type="ECO:0000313" key="3">
    <source>
        <dbReference type="EMBL" id="MBB6071303.1"/>
    </source>
</evidence>
<evidence type="ECO:0008006" key="5">
    <source>
        <dbReference type="Google" id="ProtNLM"/>
    </source>
</evidence>
<comment type="caution">
    <text evidence="3">The sequence shown here is derived from an EMBL/GenBank/DDBJ whole genome shotgun (WGS) entry which is preliminary data.</text>
</comment>
<feature type="transmembrane region" description="Helical" evidence="2">
    <location>
        <begin position="252"/>
        <end position="283"/>
    </location>
</feature>
<proteinExistence type="predicted"/>
<keyword evidence="2" id="KW-1133">Transmembrane helix</keyword>
<evidence type="ECO:0000256" key="2">
    <source>
        <dbReference type="SAM" id="Phobius"/>
    </source>
</evidence>
<feature type="transmembrane region" description="Helical" evidence="2">
    <location>
        <begin position="77"/>
        <end position="94"/>
    </location>
</feature>
<evidence type="ECO:0000313" key="4">
    <source>
        <dbReference type="Proteomes" id="UP000582837"/>
    </source>
</evidence>
<dbReference type="Pfam" id="PF13687">
    <property type="entry name" value="DUF4153"/>
    <property type="match status" value="1"/>
</dbReference>
<name>A0A841GZW5_9BACT</name>
<evidence type="ECO:0000256" key="1">
    <source>
        <dbReference type="SAM" id="MobiDB-lite"/>
    </source>
</evidence>
<protein>
    <recommendedName>
        <fullName evidence="5">DUF4173 domain-containing protein</fullName>
    </recommendedName>
</protein>
<feature type="transmembrane region" description="Helical" evidence="2">
    <location>
        <begin position="335"/>
        <end position="352"/>
    </location>
</feature>
<reference evidence="3 4" key="1">
    <citation type="submission" date="2020-08" db="EMBL/GenBank/DDBJ databases">
        <title>Genomic Encyclopedia of Type Strains, Phase IV (KMG-IV): sequencing the most valuable type-strain genomes for metagenomic binning, comparative biology and taxonomic classification.</title>
        <authorList>
            <person name="Goeker M."/>
        </authorList>
    </citation>
    <scope>NUCLEOTIDE SEQUENCE [LARGE SCALE GENOMIC DNA]</scope>
    <source>
        <strain evidence="3 4">DSM 29007</strain>
    </source>
</reference>
<dbReference type="InterPro" id="IPR025291">
    <property type="entry name" value="DUF4153"/>
</dbReference>
<dbReference type="EMBL" id="JACHIA010000007">
    <property type="protein sequence ID" value="MBB6071303.1"/>
    <property type="molecule type" value="Genomic_DNA"/>
</dbReference>
<feature type="region of interest" description="Disordered" evidence="1">
    <location>
        <begin position="565"/>
        <end position="588"/>
    </location>
</feature>
<feature type="transmembrane region" description="Helical" evidence="2">
    <location>
        <begin position="303"/>
        <end position="323"/>
    </location>
</feature>
<accession>A0A841GZW5</accession>
<gene>
    <name evidence="3" type="ORF">HNQ61_002927</name>
</gene>
<keyword evidence="2" id="KW-0812">Transmembrane</keyword>
<dbReference type="Proteomes" id="UP000582837">
    <property type="component" value="Unassembled WGS sequence"/>
</dbReference>
<feature type="transmembrane region" description="Helical" evidence="2">
    <location>
        <begin position="213"/>
        <end position="232"/>
    </location>
</feature>
<dbReference type="RefSeq" id="WP_170034065.1">
    <property type="nucleotide sequence ID" value="NZ_JABDTL010000001.1"/>
</dbReference>
<feature type="transmembrane region" description="Helical" evidence="2">
    <location>
        <begin position="170"/>
        <end position="193"/>
    </location>
</feature>
<feature type="transmembrane region" description="Helical" evidence="2">
    <location>
        <begin position="100"/>
        <end position="117"/>
    </location>
</feature>
<feature type="transmembrane region" description="Helical" evidence="2">
    <location>
        <begin position="372"/>
        <end position="393"/>
    </location>
</feature>